<feature type="region of interest" description="Disordered" evidence="1">
    <location>
        <begin position="1"/>
        <end position="21"/>
    </location>
</feature>
<gene>
    <name evidence="2" type="ORF">GSM42_08420</name>
</gene>
<feature type="region of interest" description="Disordered" evidence="1">
    <location>
        <begin position="42"/>
        <end position="64"/>
    </location>
</feature>
<evidence type="ECO:0000313" key="3">
    <source>
        <dbReference type="Proteomes" id="UP000430692"/>
    </source>
</evidence>
<name>A0A6I4VQ26_9BACL</name>
<organism evidence="2 3">
    <name type="scientific">Shimazuella alba</name>
    <dbReference type="NCBI Taxonomy" id="2690964"/>
    <lineage>
        <taxon>Bacteria</taxon>
        <taxon>Bacillati</taxon>
        <taxon>Bacillota</taxon>
        <taxon>Bacilli</taxon>
        <taxon>Bacillales</taxon>
        <taxon>Thermoactinomycetaceae</taxon>
        <taxon>Shimazuella</taxon>
    </lineage>
</organism>
<evidence type="ECO:0000313" key="2">
    <source>
        <dbReference type="EMBL" id="MXQ53747.1"/>
    </source>
</evidence>
<proteinExistence type="predicted"/>
<dbReference type="AlphaFoldDB" id="A0A6I4VQ26"/>
<evidence type="ECO:0000256" key="1">
    <source>
        <dbReference type="SAM" id="MobiDB-lite"/>
    </source>
</evidence>
<dbReference type="EMBL" id="WUUL01000004">
    <property type="protein sequence ID" value="MXQ53747.1"/>
    <property type="molecule type" value="Genomic_DNA"/>
</dbReference>
<comment type="caution">
    <text evidence="2">The sequence shown here is derived from an EMBL/GenBank/DDBJ whole genome shotgun (WGS) entry which is preliminary data.</text>
</comment>
<reference evidence="2 3" key="1">
    <citation type="submission" date="2019-12" db="EMBL/GenBank/DDBJ databases">
        <title>Whole-genome analyses of novel actinobacteria.</title>
        <authorList>
            <person name="Sahin N."/>
            <person name="Saygin H."/>
        </authorList>
    </citation>
    <scope>NUCLEOTIDE SEQUENCE [LARGE SCALE GENOMIC DNA]</scope>
    <source>
        <strain evidence="2 3">KC615</strain>
    </source>
</reference>
<keyword evidence="3" id="KW-1185">Reference proteome</keyword>
<dbReference type="Proteomes" id="UP000430692">
    <property type="component" value="Unassembled WGS sequence"/>
</dbReference>
<protein>
    <submittedName>
        <fullName evidence="2">Uncharacterized protein</fullName>
    </submittedName>
</protein>
<dbReference type="RefSeq" id="WP_160801096.1">
    <property type="nucleotide sequence ID" value="NZ_WUUL01000004.1"/>
</dbReference>
<sequence>MKTTEKNGNRSGDRYREDDWNTRQRISTKIVRLARGVKIIPPSSDALIHPPTYGRWGYSRRTNR</sequence>
<accession>A0A6I4VQ26</accession>